<dbReference type="OMA" id="SRDFIMH"/>
<keyword evidence="2" id="KW-1185">Reference proteome</keyword>
<dbReference type="EMBL" id="AC084037">
    <property type="status" value="NOT_ANNOTATED_CDS"/>
    <property type="molecule type" value="Genomic_DNA"/>
</dbReference>
<dbReference type="Ensembl" id="ENST00000548713.5">
    <property type="protein sequence ID" value="ENSP00000447888.1"/>
    <property type="gene ID" value="ENSG00000139644.13"/>
</dbReference>
<gene>
    <name evidence="1" type="primary">TMBIM6</name>
</gene>
<dbReference type="OpenTargets" id="ENSG00000139644"/>
<dbReference type="ChiTaRS" id="TMBIM6">
    <property type="organism name" value="human"/>
</dbReference>
<reference evidence="1 2" key="3">
    <citation type="journal article" date="2006" name="Nature">
        <title>The finished DNA sequence of human chromosome 12.</title>
        <authorList>
            <consortium name="Baylor College of Medicine Human Genome Sequencing Center Sequence Production Team"/>
            <person name="Scherer S.E."/>
            <person name="Muzny D.M."/>
            <person name="Buhay C.J."/>
            <person name="Chen R."/>
            <person name="Cree A."/>
            <person name="Ding Y."/>
            <person name="Dugan-Rocha S."/>
            <person name="Gill R."/>
            <person name="Gunaratne P."/>
            <person name="Harris R.A."/>
            <person name="Hawes A.C."/>
            <person name="Hernandez J."/>
            <person name="Hodgson A.V."/>
            <person name="Hume J."/>
            <person name="Jackson A."/>
            <person name="Khan Z.M."/>
            <person name="Kovar-Smith C."/>
            <person name="Lewis L.R."/>
            <person name="Lozado R.J."/>
            <person name="Metzker M.L."/>
            <person name="Milosavljevic A."/>
            <person name="Miner G.R."/>
            <person name="Montgomery K.T."/>
            <person name="Morgan M.B."/>
            <person name="Nazareth L.V."/>
            <person name="Scott G."/>
            <person name="Sodergren E."/>
            <person name="Song X.Z."/>
            <person name="Steffen D."/>
            <person name="Lovering R.C."/>
            <person name="Wheeler D.A."/>
            <person name="Worley K.C."/>
            <person name="Yuan Y."/>
            <person name="Zhang Z."/>
            <person name="Adams C.Q."/>
            <person name="Ansari-Lari M.A."/>
            <person name="Ayele M."/>
            <person name="Brown M.J."/>
            <person name="Chen G."/>
            <person name="Chen Z."/>
            <person name="Clerc-Blankenburg K.P."/>
            <person name="Davis C."/>
            <person name="Delgado O."/>
            <person name="Dinh H.H."/>
            <person name="Draper H."/>
            <person name="Gonzalez-Garay M.L."/>
            <person name="Havlak P."/>
            <person name="Jackson L.R."/>
            <person name="Jacob L.S."/>
            <person name="Kelly S.H."/>
            <person name="Li L."/>
            <person name="Li Z."/>
            <person name="Liu J."/>
            <person name="Liu W."/>
            <person name="Lu J."/>
            <person name="Maheshwari M."/>
            <person name="Nguyen B.V."/>
            <person name="Okwuonu G.O."/>
            <person name="Pasternak S."/>
            <person name="Perez L.M."/>
            <person name="Plopper F.J."/>
            <person name="Santibanez J."/>
            <person name="Shen H."/>
            <person name="Tabor P.E."/>
            <person name="Verduzco D."/>
            <person name="Waldron L."/>
            <person name="Wang Q."/>
            <person name="Williams G.A."/>
            <person name="Zhang J."/>
            <person name="Zhou J."/>
            <person name="Allen C.C."/>
            <person name="Amin A.G."/>
            <person name="Anyalebechi V."/>
            <person name="Bailey M."/>
            <person name="Barbaria J.A."/>
            <person name="Bimage K.E."/>
            <person name="Bryant N.P."/>
            <person name="Burch P.E."/>
            <person name="Burkett C.E."/>
            <person name="Burrell K.L."/>
            <person name="Calderon E."/>
            <person name="Cardenas V."/>
            <person name="Carter K."/>
            <person name="Casias K."/>
            <person name="Cavazos I."/>
            <person name="Cavazos S.R."/>
            <person name="Ceasar H."/>
            <person name="Chacko J."/>
            <person name="Chan S.N."/>
            <person name="Chavez D."/>
            <person name="Christopoulos C."/>
            <person name="Chu J."/>
            <person name="Cockrell R."/>
            <person name="Cox C.D."/>
            <person name="Dang M."/>
            <person name="Dathorne S.R."/>
            <person name="David R."/>
            <person name="Davis C.M."/>
            <person name="Davy-Carroll L."/>
            <person name="Deshazo D.R."/>
            <person name="Donlin J.E."/>
            <person name="D'Souza L."/>
            <person name="Eaves K.A."/>
            <person name="Egan A."/>
            <person name="Emery-Cohen A.J."/>
            <person name="Escotto M."/>
            <person name="Flagg N."/>
            <person name="Forbes L.D."/>
            <person name="Gabisi A.M."/>
            <person name="Garza M."/>
            <person name="Hamilton C."/>
            <person name="Henderson N."/>
            <person name="Hernandez O."/>
            <person name="Hines S."/>
            <person name="Hogues M.E."/>
            <person name="Huang M."/>
            <person name="Idlebird D.G."/>
            <person name="Johnson R."/>
            <person name="Jolivet A."/>
            <person name="Jones S."/>
            <person name="Kagan R."/>
            <person name="King L.M."/>
            <person name="Leal B."/>
            <person name="Lebow H."/>
            <person name="Lee S."/>
            <person name="LeVan J.M."/>
            <person name="Lewis L.C."/>
            <person name="London P."/>
            <person name="Lorensuhewa L.M."/>
            <person name="Loulseged H."/>
            <person name="Lovett D.A."/>
            <person name="Lucier A."/>
            <person name="Lucier R.L."/>
            <person name="Ma J."/>
            <person name="Madu R.C."/>
            <person name="Mapua P."/>
            <person name="Martindale A.D."/>
            <person name="Martinez E."/>
            <person name="Massey E."/>
            <person name="Mawhiney S."/>
            <person name="Meador M.G."/>
            <person name="Mendez S."/>
            <person name="Mercado C."/>
            <person name="Mercado I.C."/>
            <person name="Merritt C.E."/>
            <person name="Miner Z.L."/>
            <person name="Minja E."/>
            <person name="Mitchell T."/>
            <person name="Mohabbat F."/>
            <person name="Mohabbat K."/>
            <person name="Montgomery B."/>
            <person name="Moore N."/>
            <person name="Morris S."/>
            <person name="Munidasa M."/>
            <person name="Ngo R.N."/>
            <person name="Nguyen N.B."/>
            <person name="Nickerson E."/>
            <person name="Nwaokelemeh O.O."/>
            <person name="Nwokenkwo S."/>
            <person name="Obregon M."/>
            <person name="Oguh M."/>
            <person name="Oragunye N."/>
            <person name="Oviedo R.J."/>
            <person name="Parish B.J."/>
            <person name="Parker D.N."/>
            <person name="Parrish J."/>
            <person name="Parks K.L."/>
            <person name="Paul H.A."/>
            <person name="Payton B.A."/>
            <person name="Perez A."/>
            <person name="Perrin W."/>
            <person name="Pickens A."/>
            <person name="Primus E.L."/>
            <person name="Pu L.L."/>
            <person name="Puazo M."/>
            <person name="Quiles M.M."/>
            <person name="Quiroz J.B."/>
            <person name="Rabata D."/>
            <person name="Reeves K."/>
            <person name="Ruiz S.J."/>
            <person name="Shao H."/>
            <person name="Sisson I."/>
            <person name="Sonaike T."/>
            <person name="Sorelle R.P."/>
            <person name="Sutton A.E."/>
            <person name="Svatek A.F."/>
            <person name="Svetz L.A."/>
            <person name="Tamerisa K.S."/>
            <person name="Taylor T.R."/>
            <person name="Teague B."/>
            <person name="Thomas N."/>
            <person name="Thorn R.D."/>
            <person name="Trejos Z.Y."/>
            <person name="Trevino B.K."/>
            <person name="Ukegbu O.N."/>
            <person name="Urban J.B."/>
            <person name="Vasquez L.I."/>
            <person name="Vera V.A."/>
            <person name="Villasana D.M."/>
            <person name="Wang L."/>
            <person name="Ward-Moore S."/>
            <person name="Warren J.T."/>
            <person name="Wei X."/>
            <person name="White F."/>
            <person name="Williamson A.L."/>
            <person name="Wleczyk R."/>
            <person name="Wooden H.S."/>
            <person name="Wooden S.H."/>
            <person name="Yen J."/>
            <person name="Yoon L."/>
            <person name="Yoon V."/>
            <person name="Zorrilla S.E."/>
            <person name="Nelson D."/>
            <person name="Kucherlapati R."/>
            <person name="Weinstock G."/>
            <person name="Gibbs R.A."/>
            <person name="null."/>
        </authorList>
    </citation>
    <scope>NUCLEOTIDE SEQUENCE [LARGE SCALE GENOMIC DNA]</scope>
</reference>
<reference evidence="1 2" key="2">
    <citation type="journal article" date="2004" name="Nature">
        <title>Finishing the euchromatic sequence of the human genome.</title>
        <authorList>
            <consortium name="International Human Genome Sequencing Consortium"/>
        </authorList>
    </citation>
    <scope>NUCLEOTIDE SEQUENCE [LARGE SCALE GENOMIC DNA]</scope>
</reference>
<proteinExistence type="evidence at protein level"/>
<dbReference type="Bgee" id="ENSG00000139644">
    <property type="expression patterns" value="Expressed in islet of Langerhans and 215 other cell types or tissues"/>
</dbReference>
<reference evidence="1 2" key="1">
    <citation type="journal article" date="2001" name="Nature">
        <title>Initial sequencing and analysis of the human genome.</title>
        <authorList>
            <consortium name="International Human Genome Sequencing Consortium"/>
            <person name="Lander E.S."/>
            <person name="Linton L.M."/>
            <person name="Birren B."/>
            <person name="Nusbaum C."/>
            <person name="Zody M.C."/>
            <person name="Baldwin J."/>
            <person name="Devon K."/>
            <person name="Dewar K."/>
            <person name="Doyle M."/>
            <person name="FitzHugh W."/>
            <person name="Funke R."/>
            <person name="Gage D."/>
            <person name="Harris K."/>
            <person name="Heaford A."/>
            <person name="Howland J."/>
            <person name="Kann L."/>
            <person name="Lehoczky J."/>
            <person name="LeVine R."/>
            <person name="McEwan P."/>
            <person name="McKernan K."/>
            <person name="Meldrim J."/>
            <person name="Mesirov J.P."/>
            <person name="Miranda C."/>
            <person name="Morris W."/>
            <person name="Naylor J."/>
            <person name="Raymond C."/>
            <person name="Rosetti M."/>
            <person name="Santos R."/>
            <person name="Sheridan A."/>
            <person name="Sougnez C."/>
            <person name="Stange-Thomann N."/>
            <person name="Stojanovic N."/>
            <person name="Subramanian A."/>
            <person name="Wyman D."/>
            <person name="Rogers J."/>
            <person name="Sulston J."/>
            <person name="Ainscough R."/>
            <person name="Beck S."/>
            <person name="Bentley D."/>
            <person name="Burton J."/>
            <person name="Clee C."/>
            <person name="Carter N."/>
            <person name="Coulson A."/>
            <person name="Deadman R."/>
            <person name="Deloukas P."/>
            <person name="Dunham A."/>
            <person name="Dunham I."/>
            <person name="Durbin R."/>
            <person name="French L."/>
            <person name="Grafham D."/>
            <person name="Gregory S."/>
            <person name="Hubbard T."/>
            <person name="Humphray S."/>
            <person name="Hunt A."/>
            <person name="Jones M."/>
            <person name="Lloyd C."/>
            <person name="McMurray A."/>
            <person name="Matthews L."/>
            <person name="Mercer S."/>
            <person name="Milne S."/>
            <person name="Mullikin J.C."/>
            <person name="Mungall A."/>
            <person name="Plumb R."/>
            <person name="Ross M."/>
            <person name="Shownkeen R."/>
            <person name="Sims S."/>
            <person name="Waterston R.H."/>
            <person name="Wilson R.K."/>
            <person name="Hillier L.W."/>
            <person name="McPherson J.D."/>
            <person name="Marra M.A."/>
            <person name="Mardis E.R."/>
            <person name="Fulton L.A."/>
            <person name="Chinwalla A.T."/>
            <person name="Pepin K.H."/>
            <person name="Gish W.R."/>
            <person name="Chissoe S.L."/>
            <person name="Wendl M.C."/>
            <person name="Delehaunty K.D."/>
            <person name="Miner T.L."/>
            <person name="Delehaunty A."/>
            <person name="Kramer J.B."/>
            <person name="Cook L.L."/>
            <person name="Fulton R.S."/>
            <person name="Johnson D.L."/>
            <person name="Minx P.J."/>
            <person name="Clifton S.W."/>
            <person name="Hawkins T."/>
            <person name="Branscomb E."/>
            <person name="Predki P."/>
            <person name="Richardson P."/>
            <person name="Wenning S."/>
            <person name="Slezak T."/>
            <person name="Doggett N."/>
            <person name="Cheng J.F."/>
            <person name="Olsen A."/>
            <person name="Lucas S."/>
            <person name="Elkin C."/>
            <person name="Uberbacher E."/>
            <person name="Frazier M."/>
            <person name="Gibbs R.A."/>
            <person name="Muzny D.M."/>
            <person name="Scherer S.E."/>
            <person name="Bouck J.B."/>
            <person name="Sodergren E.J."/>
            <person name="Worley K.C."/>
            <person name="Rives C.M."/>
            <person name="Gorrell J.H."/>
            <person name="Metzker M.L."/>
            <person name="Naylor S.L."/>
            <person name="Kucherlapati R.S."/>
            <person name="Nelson D.L."/>
            <person name="Weinstock G.M."/>
            <person name="Sakaki Y."/>
            <person name="Fujiyama A."/>
            <person name="Hattori M."/>
            <person name="Yada T."/>
            <person name="Toyoda A."/>
            <person name="Itoh T."/>
            <person name="Kawagoe C."/>
            <person name="Watanabe H."/>
            <person name="Totoki Y."/>
            <person name="Taylor T."/>
            <person name="Weissenbach J."/>
            <person name="Heilig R."/>
            <person name="Saurin W."/>
            <person name="Artiguenave F."/>
            <person name="Brottier P."/>
            <person name="Bruls T."/>
            <person name="Pelletier E."/>
            <person name="Robert C."/>
            <person name="Wincker P."/>
            <person name="Smith D.R."/>
            <person name="Doucette-Stamm L."/>
            <person name="Rubenfield M."/>
            <person name="Weinstock K."/>
            <person name="Lee H.M."/>
            <person name="Dubois J."/>
            <person name="Rosenthal A."/>
            <person name="Platzer M."/>
            <person name="Nyakatura G."/>
            <person name="Taudien S."/>
            <person name="Rump A."/>
            <person name="Yang H."/>
            <person name="Yu J."/>
            <person name="Wang J."/>
            <person name="Huang G."/>
            <person name="Gu J."/>
            <person name="Hood L."/>
            <person name="Rowen L."/>
            <person name="Madan A."/>
            <person name="Qin S."/>
            <person name="Davis R.W."/>
            <person name="Federspiel N.A."/>
            <person name="Abola A.P."/>
            <person name="Proctor M.J."/>
            <person name="Myers R.M."/>
            <person name="Schmutz J."/>
            <person name="Dickson M."/>
            <person name="Grimwood J."/>
            <person name="Cox D.R."/>
            <person name="Olson M.V."/>
            <person name="Kaul R."/>
            <person name="Raymond C."/>
            <person name="Shimizu N."/>
            <person name="Kawasaki K."/>
            <person name="Minoshima S."/>
            <person name="Evans G.A."/>
            <person name="Athanasiou M."/>
            <person name="Schultz R."/>
            <person name="Roe B.A."/>
            <person name="Chen F."/>
            <person name="Pan H."/>
            <person name="Ramser J."/>
            <person name="Lehrach H."/>
            <person name="Reinhardt R."/>
            <person name="McCombie W.R."/>
            <person name="de la Bastide M."/>
            <person name="Dedhia N."/>
            <person name="Blocker H."/>
            <person name="Hornischer K."/>
            <person name="Nordsiek G."/>
            <person name="Agarwala R."/>
            <person name="Aravind L."/>
            <person name="Bailey J.A."/>
            <person name="Bateman A."/>
            <person name="Batzoglou S."/>
            <person name="Birney E."/>
            <person name="Bork P."/>
            <person name="Brown D.G."/>
            <person name="Burge C.B."/>
            <person name="Cerutti L."/>
            <person name="Chen H.C."/>
            <person name="Church D."/>
            <person name="Clamp M."/>
            <person name="Copley R.R."/>
            <person name="Doerks T."/>
            <person name="Eddy S.R."/>
            <person name="Eichler E.E."/>
            <person name="Furey T.S."/>
            <person name="Galagan J."/>
            <person name="Gilbert J.G."/>
            <person name="Harmon C."/>
            <person name="Hayashizaki Y."/>
            <person name="Haussler D."/>
            <person name="Hermjakob H."/>
            <person name="Hokamp K."/>
            <person name="Jang W."/>
            <person name="Johnson L.S."/>
            <person name="Jones T.A."/>
            <person name="Kasif S."/>
            <person name="Kaspryzk A."/>
            <person name="Kennedy S."/>
            <person name="Kent W.J."/>
            <person name="Kitts P."/>
            <person name="Koonin E.V."/>
            <person name="Korf I."/>
            <person name="Kulp D."/>
            <person name="Lancet D."/>
            <person name="Lowe T.M."/>
            <person name="McLysaght A."/>
            <person name="Mikkelsen T."/>
            <person name="Moran J.V."/>
            <person name="Mulder N."/>
            <person name="Pollara V.J."/>
            <person name="Ponting C.P."/>
            <person name="Schuler G."/>
            <person name="Schultz J."/>
            <person name="Slater G."/>
            <person name="Smit A.F."/>
            <person name="Stupka E."/>
            <person name="Szustakowski J."/>
            <person name="Thierry-Mieg D."/>
            <person name="Thierry-Mieg J."/>
            <person name="Wagner L."/>
            <person name="Wallis J."/>
            <person name="Wheeler R."/>
            <person name="Williams A."/>
            <person name="Wolf Y.I."/>
            <person name="Wolfe K.H."/>
            <person name="Yang S.P."/>
            <person name="Yeh R.F."/>
            <person name="Collins F."/>
            <person name="Guyer M.S."/>
            <person name="Peterson J."/>
            <person name="Felsenfeld A."/>
            <person name="Wetterstrand K.A."/>
            <person name="Patrinos A."/>
            <person name="Morgan M.J."/>
            <person name="de Jong P."/>
            <person name="Catanese J.J."/>
            <person name="Osoegawa K."/>
            <person name="Shizuya H."/>
            <person name="Choi S."/>
            <person name="Chen Y.J."/>
        </authorList>
    </citation>
    <scope>NUCLEOTIDE SEQUENCE [LARGE SCALE GENOMIC DNA]</scope>
</reference>
<name>A0A0G2JKZ4_HUMAN</name>
<evidence type="ECO:0007829" key="3">
    <source>
        <dbReference type="PeptideAtlas" id="A0A0G2JKZ4"/>
    </source>
</evidence>
<dbReference type="Proteomes" id="UP000005640">
    <property type="component" value="Chromosome 12"/>
</dbReference>
<dbReference type="HGNC" id="HGNC:11723">
    <property type="gene designation" value="TMBIM6"/>
</dbReference>
<organism evidence="1 2">
    <name type="scientific">Homo sapiens</name>
    <name type="common">Human</name>
    <dbReference type="NCBI Taxonomy" id="9606"/>
    <lineage>
        <taxon>Eukaryota</taxon>
        <taxon>Metazoa</taxon>
        <taxon>Chordata</taxon>
        <taxon>Craniata</taxon>
        <taxon>Vertebrata</taxon>
        <taxon>Euteleostomi</taxon>
        <taxon>Mammalia</taxon>
        <taxon>Eutheria</taxon>
        <taxon>Euarchontoglires</taxon>
        <taxon>Primates</taxon>
        <taxon>Haplorrhini</taxon>
        <taxon>Catarrhini</taxon>
        <taxon>Hominidae</taxon>
        <taxon>Homo</taxon>
    </lineage>
</organism>
<accession>A0A0G2JKZ4</accession>
<keyword evidence="3 4" id="KW-1267">Proteomics identification</keyword>
<reference evidence="1" key="5">
    <citation type="submission" date="2025-09" db="UniProtKB">
        <authorList>
            <consortium name="Ensembl"/>
        </authorList>
    </citation>
    <scope>IDENTIFICATION</scope>
</reference>
<dbReference type="OrthoDB" id="1277691at2759"/>
<dbReference type="VEuPathDB" id="HostDB:ENSG00000139644"/>
<sequence>MNIFDRKINF</sequence>
<evidence type="ECO:0000313" key="2">
    <source>
        <dbReference type="Proteomes" id="UP000005640"/>
    </source>
</evidence>
<dbReference type="MassIVE" id="A0A0G2JKZ4"/>
<dbReference type="EMBL" id="AC020612">
    <property type="status" value="NOT_ANNOTATED_CDS"/>
    <property type="molecule type" value="Genomic_DNA"/>
</dbReference>
<reference evidence="1" key="4">
    <citation type="submission" date="2025-08" db="UniProtKB">
        <authorList>
            <consortium name="Ensembl"/>
        </authorList>
    </citation>
    <scope>IDENTIFICATION</scope>
</reference>
<evidence type="ECO:0000313" key="1">
    <source>
        <dbReference type="Ensembl" id="ENSP00000447888.1"/>
    </source>
</evidence>
<dbReference type="EMBL" id="AC131157">
    <property type="status" value="NOT_ANNOTATED_CDS"/>
    <property type="molecule type" value="Genomic_DNA"/>
</dbReference>
<dbReference type="Antibodypedia" id="26071">
    <property type="antibodies" value="221 antibodies from 25 providers"/>
</dbReference>
<dbReference type="Ensembl" id="ENST00000548713.5">
    <property type="protein sequence ID" value="ENSP00000447888.1"/>
    <property type="gene ID" value="ENSG00000139644.14"/>
</dbReference>
<evidence type="ECO:0007829" key="4">
    <source>
        <dbReference type="ProteomicsDB" id="A0A0G2JKZ4"/>
    </source>
</evidence>
<protein>
    <submittedName>
        <fullName evidence="1">Transmembrane BAX inhibitor motif containing 6</fullName>
    </submittedName>
</protein>
<dbReference type="GeneTree" id="ENSGT01050000244940"/>
<dbReference type="ExpressionAtlas" id="A0A0G2JKZ4">
    <property type="expression patterns" value="baseline and differential"/>
</dbReference>
<feature type="non-terminal residue" evidence="1">
    <location>
        <position position="10"/>
    </location>
</feature>